<feature type="signal peptide" evidence="10">
    <location>
        <begin position="1"/>
        <end position="27"/>
    </location>
</feature>
<dbReference type="InterPro" id="IPR022751">
    <property type="entry name" value="Alpha_mannosyltransferase"/>
</dbReference>
<keyword evidence="4" id="KW-0808">Transferase</keyword>
<keyword evidence="3" id="KW-0328">Glycosyltransferase</keyword>
<protein>
    <submittedName>
        <fullName evidence="11">Uncharacterized protein</fullName>
    </submittedName>
</protein>
<evidence type="ECO:0000313" key="11">
    <source>
        <dbReference type="EMBL" id="KAI6783634.1"/>
    </source>
</evidence>
<keyword evidence="12" id="KW-1185">Reference proteome</keyword>
<evidence type="ECO:0000256" key="9">
    <source>
        <dbReference type="ARBA" id="ARBA00023180"/>
    </source>
</evidence>
<evidence type="ECO:0000256" key="8">
    <source>
        <dbReference type="ARBA" id="ARBA00023136"/>
    </source>
</evidence>
<keyword evidence="9" id="KW-0325">Glycoprotein</keyword>
<comment type="caution">
    <text evidence="11">The sequence shown here is derived from an EMBL/GenBank/DDBJ whole genome shotgun (WGS) entry which is preliminary data.</text>
</comment>
<evidence type="ECO:0000256" key="3">
    <source>
        <dbReference type="ARBA" id="ARBA00022676"/>
    </source>
</evidence>
<evidence type="ECO:0000256" key="4">
    <source>
        <dbReference type="ARBA" id="ARBA00022679"/>
    </source>
</evidence>
<dbReference type="RefSeq" id="XP_051364490.1">
    <property type="nucleotide sequence ID" value="XM_051504106.1"/>
</dbReference>
<gene>
    <name evidence="11" type="ORF">J7T54_005663</name>
</gene>
<name>A0A9Q0BGR6_9HYPO</name>
<dbReference type="GO" id="GO:0000033">
    <property type="term" value="F:alpha-1,3-mannosyltransferase activity"/>
    <property type="evidence" value="ECO:0007669"/>
    <property type="project" value="TreeGrafter"/>
</dbReference>
<dbReference type="PANTHER" id="PTHR31392">
    <property type="entry name" value="ALPHA-1,3-MANNOSYLTRANSFERASE MNN1-RELATED"/>
    <property type="match status" value="1"/>
</dbReference>
<dbReference type="Pfam" id="PF11051">
    <property type="entry name" value="Mannosyl_trans3"/>
    <property type="match status" value="1"/>
</dbReference>
<reference evidence="11" key="1">
    <citation type="journal article" date="2021" name="J Fungi (Basel)">
        <title>Genomic and Metabolomic Analyses of the Marine Fungus Emericellopsis cladophorae: Insights into Saltwater Adaptability Mechanisms and Its Biosynthetic Potential.</title>
        <authorList>
            <person name="Goncalves M.F.M."/>
            <person name="Hilario S."/>
            <person name="Van de Peer Y."/>
            <person name="Esteves A.C."/>
            <person name="Alves A."/>
        </authorList>
    </citation>
    <scope>NUCLEOTIDE SEQUENCE</scope>
    <source>
        <strain evidence="11">MUM 19.33</strain>
    </source>
</reference>
<evidence type="ECO:0000256" key="10">
    <source>
        <dbReference type="SAM" id="SignalP"/>
    </source>
</evidence>
<evidence type="ECO:0000256" key="2">
    <source>
        <dbReference type="ARBA" id="ARBA00009105"/>
    </source>
</evidence>
<comment type="similarity">
    <text evidence="2">Belongs to the MNN1/MNT family.</text>
</comment>
<proteinExistence type="inferred from homology"/>
<organism evidence="11 12">
    <name type="scientific">Emericellopsis cladophorae</name>
    <dbReference type="NCBI Taxonomy" id="2686198"/>
    <lineage>
        <taxon>Eukaryota</taxon>
        <taxon>Fungi</taxon>
        <taxon>Dikarya</taxon>
        <taxon>Ascomycota</taxon>
        <taxon>Pezizomycotina</taxon>
        <taxon>Sordariomycetes</taxon>
        <taxon>Hypocreomycetidae</taxon>
        <taxon>Hypocreales</taxon>
        <taxon>Bionectriaceae</taxon>
        <taxon>Emericellopsis</taxon>
    </lineage>
</organism>
<keyword evidence="6" id="KW-0735">Signal-anchor</keyword>
<dbReference type="GeneID" id="75832146"/>
<dbReference type="GO" id="GO:0005794">
    <property type="term" value="C:Golgi apparatus"/>
    <property type="evidence" value="ECO:0007669"/>
    <property type="project" value="TreeGrafter"/>
</dbReference>
<evidence type="ECO:0000256" key="6">
    <source>
        <dbReference type="ARBA" id="ARBA00022968"/>
    </source>
</evidence>
<feature type="chain" id="PRO_5040399996" evidence="10">
    <location>
        <begin position="28"/>
        <end position="480"/>
    </location>
</feature>
<accession>A0A9Q0BGR6</accession>
<dbReference type="Proteomes" id="UP001055219">
    <property type="component" value="Unassembled WGS sequence"/>
</dbReference>
<dbReference type="InterPro" id="IPR029044">
    <property type="entry name" value="Nucleotide-diphossugar_trans"/>
</dbReference>
<keyword evidence="7" id="KW-1133">Transmembrane helix</keyword>
<keyword evidence="8" id="KW-0472">Membrane</keyword>
<dbReference type="GO" id="GO:0006493">
    <property type="term" value="P:protein O-linked glycosylation"/>
    <property type="evidence" value="ECO:0007669"/>
    <property type="project" value="TreeGrafter"/>
</dbReference>
<sequence>MQKLRSRVALTTFSLALLFFTLQYLSSQDQDHRYSLLFSSQTVSDDVLENITTAAQTFVDQPVVAPFKNQFWEVGRRSAQVKKWFGLLKHEAHGSDKVHEVLSNVEEAAVSLFPFIPPSSDGLPLSSLFHLPEKGSKGIVMSVGGPNINIRFAGHLISAIRHVFGCKLPLEITYAGEEDLPIRYREALASLDETGQISFVDMLKVFDDKTLRLKENGWAIKPFSVLASRFEQVLLVDCDSVFLQDPKSLFHQQPYVDNGAYLFHDRLLWQHAFKGRHEWFHDQVKEPSPALNRSLVWTEEYAEECDSGVVVLDKSRPDVFFGVLHTAWQNTYDVREEVTYKITYGDKESWWLGLELTGAAYEFEEHYGSMLGWESRQASEDGKETAEVCSFVIAHADTKGDLLWFNGSLLKNKLKEPDAYDVPDAWVMDGTWRKGATKQDMSCMVDAPSKRLSEEEHHILQRSMGEAMAVDALMKSVVVT</sequence>
<comment type="subcellular location">
    <subcellularLocation>
        <location evidence="1">Membrane</location>
        <topology evidence="1">Single-pass type II membrane protein</topology>
    </subcellularLocation>
</comment>
<evidence type="ECO:0000313" key="12">
    <source>
        <dbReference type="Proteomes" id="UP001055219"/>
    </source>
</evidence>
<reference evidence="11" key="2">
    <citation type="submission" date="2022-07" db="EMBL/GenBank/DDBJ databases">
        <authorList>
            <person name="Goncalves M.F.M."/>
            <person name="Hilario S."/>
            <person name="Van De Peer Y."/>
            <person name="Esteves A.C."/>
            <person name="Alves A."/>
        </authorList>
    </citation>
    <scope>NUCLEOTIDE SEQUENCE</scope>
    <source>
        <strain evidence="11">MUM 19.33</strain>
    </source>
</reference>
<dbReference type="OrthoDB" id="430354at2759"/>
<evidence type="ECO:0000256" key="1">
    <source>
        <dbReference type="ARBA" id="ARBA00004606"/>
    </source>
</evidence>
<keyword evidence="10" id="KW-0732">Signal</keyword>
<evidence type="ECO:0000256" key="7">
    <source>
        <dbReference type="ARBA" id="ARBA00022989"/>
    </source>
</evidence>
<dbReference type="GO" id="GO:0016020">
    <property type="term" value="C:membrane"/>
    <property type="evidence" value="ECO:0007669"/>
    <property type="project" value="UniProtKB-SubCell"/>
</dbReference>
<evidence type="ECO:0000256" key="5">
    <source>
        <dbReference type="ARBA" id="ARBA00022692"/>
    </source>
</evidence>
<dbReference type="EMBL" id="JAGIXG020000007">
    <property type="protein sequence ID" value="KAI6783634.1"/>
    <property type="molecule type" value="Genomic_DNA"/>
</dbReference>
<dbReference type="AlphaFoldDB" id="A0A9Q0BGR6"/>
<dbReference type="SUPFAM" id="SSF53448">
    <property type="entry name" value="Nucleotide-diphospho-sugar transferases"/>
    <property type="match status" value="1"/>
</dbReference>
<keyword evidence="5" id="KW-0812">Transmembrane</keyword>
<dbReference type="PANTHER" id="PTHR31392:SF1">
    <property type="entry name" value="ALPHA-1,3-MANNOSYLTRANSFERASE MNN1-RELATED"/>
    <property type="match status" value="1"/>
</dbReference>